<dbReference type="Pfam" id="PF00497">
    <property type="entry name" value="SBP_bac_3"/>
    <property type="match status" value="1"/>
</dbReference>
<dbReference type="AlphaFoldDB" id="A0A0M2R7X2"/>
<proteinExistence type="predicted"/>
<dbReference type="RefSeq" id="WP_046509646.1">
    <property type="nucleotide sequence ID" value="NZ_CBDDLU010000002.1"/>
</dbReference>
<dbReference type="InterPro" id="IPR001638">
    <property type="entry name" value="Solute-binding_3/MltF_N"/>
</dbReference>
<evidence type="ECO:0000256" key="1">
    <source>
        <dbReference type="SAM" id="SignalP"/>
    </source>
</evidence>
<keyword evidence="1" id="KW-0732">Signal</keyword>
<gene>
    <name evidence="3" type="ORF">WH95_17525</name>
</gene>
<dbReference type="Proteomes" id="UP000034491">
    <property type="component" value="Unassembled WGS sequence"/>
</dbReference>
<feature type="domain" description="Solute-binding protein family 3/N-terminal" evidence="2">
    <location>
        <begin position="29"/>
        <end position="136"/>
    </location>
</feature>
<dbReference type="OrthoDB" id="8477926at2"/>
<dbReference type="EMBL" id="LANI01000029">
    <property type="protein sequence ID" value="KKJ75628.1"/>
    <property type="molecule type" value="Genomic_DNA"/>
</dbReference>
<accession>A0A0M2R7X2</accession>
<dbReference type="Gene3D" id="3.40.190.10">
    <property type="entry name" value="Periplasmic binding protein-like II"/>
    <property type="match status" value="2"/>
</dbReference>
<evidence type="ECO:0000313" key="4">
    <source>
        <dbReference type="Proteomes" id="UP000034491"/>
    </source>
</evidence>
<dbReference type="PATRIC" id="fig|1549748.8.peg.2281"/>
<name>A0A0M2R7X2_9PROT</name>
<feature type="signal peptide" evidence="1">
    <location>
        <begin position="1"/>
        <end position="20"/>
    </location>
</feature>
<dbReference type="PANTHER" id="PTHR38834">
    <property type="entry name" value="PERIPLASMIC SUBSTRATE BINDING PROTEIN FAMILY 3"/>
    <property type="match status" value="1"/>
</dbReference>
<evidence type="ECO:0000259" key="2">
    <source>
        <dbReference type="Pfam" id="PF00497"/>
    </source>
</evidence>
<reference evidence="3 4" key="1">
    <citation type="submission" date="2015-03" db="EMBL/GenBank/DDBJ databases">
        <title>Genome sequence of Kiloniella sp. P1-1, isolated from the gut microflora of Pacific white shrimp, Penaeus vannamei.</title>
        <authorList>
            <person name="Shao Z."/>
            <person name="Wang L."/>
            <person name="Li X."/>
        </authorList>
    </citation>
    <scope>NUCLEOTIDE SEQUENCE [LARGE SCALE GENOMIC DNA]</scope>
    <source>
        <strain evidence="3 4">P1-1</strain>
    </source>
</reference>
<dbReference type="PANTHER" id="PTHR38834:SF3">
    <property type="entry name" value="SOLUTE-BINDING PROTEIN FAMILY 3_N-TERMINAL DOMAIN-CONTAINING PROTEIN"/>
    <property type="match status" value="1"/>
</dbReference>
<sequence length="260" mass="29823">MRLVNHLSILPIIAMNYLSAATVAAEPVIITTHELPPYSYFDEDNNFTGIATTVLECVLHKLERPYQIQVVPWKRAQRLVQNHEADGFYAASKNAFRDSYAVMTKAIADQTWTWYLRKESQLDPQSNDFKNNANVSSFLGANMHRWLIDNGYNVSNTPATDTKSLLKMLLSDRFEAVLANELVMDRLLHETNQSENIRKVDLKNKPLGVYFSNRFLLHNPGFIERFNRQVTPCRKDSDNVAYNHLDTLTGNTQISLIFPQ</sequence>
<dbReference type="SUPFAM" id="SSF53850">
    <property type="entry name" value="Periplasmic binding protein-like II"/>
    <property type="match status" value="1"/>
</dbReference>
<evidence type="ECO:0000313" key="3">
    <source>
        <dbReference type="EMBL" id="KKJ75628.1"/>
    </source>
</evidence>
<dbReference type="STRING" id="1549748.WH95_17525"/>
<comment type="caution">
    <text evidence="3">The sequence shown here is derived from an EMBL/GenBank/DDBJ whole genome shotgun (WGS) entry which is preliminary data.</text>
</comment>
<organism evidence="3 4">
    <name type="scientific">Kiloniella litopenaei</name>
    <dbReference type="NCBI Taxonomy" id="1549748"/>
    <lineage>
        <taxon>Bacteria</taxon>
        <taxon>Pseudomonadati</taxon>
        <taxon>Pseudomonadota</taxon>
        <taxon>Alphaproteobacteria</taxon>
        <taxon>Rhodospirillales</taxon>
        <taxon>Kiloniellaceae</taxon>
        <taxon>Kiloniella</taxon>
    </lineage>
</organism>
<protein>
    <recommendedName>
        <fullName evidence="2">Solute-binding protein family 3/N-terminal domain-containing protein</fullName>
    </recommendedName>
</protein>
<feature type="chain" id="PRO_5005640526" description="Solute-binding protein family 3/N-terminal domain-containing protein" evidence="1">
    <location>
        <begin position="21"/>
        <end position="260"/>
    </location>
</feature>
<keyword evidence="4" id="KW-1185">Reference proteome</keyword>